<protein>
    <submittedName>
        <fullName evidence="1">Uncharacterized protein</fullName>
    </submittedName>
</protein>
<reference evidence="1" key="2">
    <citation type="submission" date="2023-05" db="EMBL/GenBank/DDBJ databases">
        <authorList>
            <consortium name="Lawrence Berkeley National Laboratory"/>
            <person name="Steindorff A."/>
            <person name="Hensen N."/>
            <person name="Bonometti L."/>
            <person name="Westerberg I."/>
            <person name="Brannstrom I.O."/>
            <person name="Guillou S."/>
            <person name="Cros-Aarteil S."/>
            <person name="Calhoun S."/>
            <person name="Haridas S."/>
            <person name="Kuo A."/>
            <person name="Mondo S."/>
            <person name="Pangilinan J."/>
            <person name="Riley R."/>
            <person name="Labutti K."/>
            <person name="Andreopoulos B."/>
            <person name="Lipzen A."/>
            <person name="Chen C."/>
            <person name="Yanf M."/>
            <person name="Daum C."/>
            <person name="Ng V."/>
            <person name="Clum A."/>
            <person name="Ohm R."/>
            <person name="Martin F."/>
            <person name="Silar P."/>
            <person name="Natvig D."/>
            <person name="Lalanne C."/>
            <person name="Gautier V."/>
            <person name="Ament-Velasquez S.L."/>
            <person name="Kruys A."/>
            <person name="Hutchinson M.I."/>
            <person name="Powell A.J."/>
            <person name="Barry K."/>
            <person name="Miller A.N."/>
            <person name="Grigoriev I.V."/>
            <person name="Debuchy R."/>
            <person name="Gladieux P."/>
            <person name="Thoren M.H."/>
            <person name="Johannesson H."/>
        </authorList>
    </citation>
    <scope>NUCLEOTIDE SEQUENCE</scope>
    <source>
        <strain evidence="1">CBS 757.83</strain>
    </source>
</reference>
<proteinExistence type="predicted"/>
<organism evidence="1 2">
    <name type="scientific">Parathielavia hyrcaniae</name>
    <dbReference type="NCBI Taxonomy" id="113614"/>
    <lineage>
        <taxon>Eukaryota</taxon>
        <taxon>Fungi</taxon>
        <taxon>Dikarya</taxon>
        <taxon>Ascomycota</taxon>
        <taxon>Pezizomycotina</taxon>
        <taxon>Sordariomycetes</taxon>
        <taxon>Sordariomycetidae</taxon>
        <taxon>Sordariales</taxon>
        <taxon>Chaetomiaceae</taxon>
        <taxon>Parathielavia</taxon>
    </lineage>
</organism>
<evidence type="ECO:0000313" key="2">
    <source>
        <dbReference type="Proteomes" id="UP001305647"/>
    </source>
</evidence>
<name>A0AAN6SXM0_9PEZI</name>
<reference evidence="1" key="1">
    <citation type="journal article" date="2023" name="Mol. Phylogenet. Evol.">
        <title>Genome-scale phylogeny and comparative genomics of the fungal order Sordariales.</title>
        <authorList>
            <person name="Hensen N."/>
            <person name="Bonometti L."/>
            <person name="Westerberg I."/>
            <person name="Brannstrom I.O."/>
            <person name="Guillou S."/>
            <person name="Cros-Aarteil S."/>
            <person name="Calhoun S."/>
            <person name="Haridas S."/>
            <person name="Kuo A."/>
            <person name="Mondo S."/>
            <person name="Pangilinan J."/>
            <person name="Riley R."/>
            <person name="LaButti K."/>
            <person name="Andreopoulos B."/>
            <person name="Lipzen A."/>
            <person name="Chen C."/>
            <person name="Yan M."/>
            <person name="Daum C."/>
            <person name="Ng V."/>
            <person name="Clum A."/>
            <person name="Steindorff A."/>
            <person name="Ohm R.A."/>
            <person name="Martin F."/>
            <person name="Silar P."/>
            <person name="Natvig D.O."/>
            <person name="Lalanne C."/>
            <person name="Gautier V."/>
            <person name="Ament-Velasquez S.L."/>
            <person name="Kruys A."/>
            <person name="Hutchinson M.I."/>
            <person name="Powell A.J."/>
            <person name="Barry K."/>
            <person name="Miller A.N."/>
            <person name="Grigoriev I.V."/>
            <person name="Debuchy R."/>
            <person name="Gladieux P."/>
            <person name="Hiltunen Thoren M."/>
            <person name="Johannesson H."/>
        </authorList>
    </citation>
    <scope>NUCLEOTIDE SEQUENCE</scope>
    <source>
        <strain evidence="1">CBS 757.83</strain>
    </source>
</reference>
<dbReference type="Proteomes" id="UP001305647">
    <property type="component" value="Unassembled WGS sequence"/>
</dbReference>
<dbReference type="EMBL" id="MU863684">
    <property type="protein sequence ID" value="KAK4097123.1"/>
    <property type="molecule type" value="Genomic_DNA"/>
</dbReference>
<sequence>MPALSRFCSWPAKLEKLTYPCRNRSRCSHVDLETVCSALVSSPQRLSLKSICVDHCASLPALLVDWERQYPPFRGSLSRVTFTLFEFLTFLSLSRWLTGSHHDEAVVLLPPRLETFEWTFGRHHGEAVCVNDFDHHEEAFLRRLALASVEKNMPLRSLAIVFSPTSPLCFRQHEPFNPLPVVPKAGESPWDQMDRLAADIRPFGIDLTYNKPLETWKGFYVQAHTEPDGWLGHHTISWIHPADHSRLIGAVISDIKQYVMF</sequence>
<keyword evidence="2" id="KW-1185">Reference proteome</keyword>
<gene>
    <name evidence="1" type="ORF">N658DRAFT_312331</name>
</gene>
<dbReference type="AlphaFoldDB" id="A0AAN6SXM0"/>
<comment type="caution">
    <text evidence="1">The sequence shown here is derived from an EMBL/GenBank/DDBJ whole genome shotgun (WGS) entry which is preliminary data.</text>
</comment>
<evidence type="ECO:0000313" key="1">
    <source>
        <dbReference type="EMBL" id="KAK4097123.1"/>
    </source>
</evidence>
<accession>A0AAN6SXM0</accession>